<reference evidence="1 2" key="1">
    <citation type="submission" date="2020-08" db="EMBL/GenBank/DDBJ databases">
        <title>Genomic Encyclopedia of Type Strains, Phase IV (KMG-IV): sequencing the most valuable type-strain genomes for metagenomic binning, comparative biology and taxonomic classification.</title>
        <authorList>
            <person name="Goeker M."/>
        </authorList>
    </citation>
    <scope>NUCLEOTIDE SEQUENCE [LARGE SCALE GENOMIC DNA]</scope>
    <source>
        <strain evidence="1 2">DSM 44197</strain>
    </source>
</reference>
<gene>
    <name evidence="1" type="ORF">HNR61_005827</name>
</gene>
<name>A0A7W3LTT2_ACTNM</name>
<keyword evidence="2" id="KW-1185">Reference proteome</keyword>
<sequence length="313" mass="34166">MIDDGGDARLVRAGRLLAECWWRFRFGNGTEEIADHLAEAERLYDSFTDQTPGDVESAATVAIGRSTVAAFALRLCVDVEHGLNGGWDWDHEGPPLGEMEEWDEDGVSAAAAERAVRVARAALDADPDDPLVPLQLGQALAWIGDRDGAVAAYAEALRRDPWDGAAGECLGMLDVDPPKPPPADPVSRRRYGFAALRVEDRVTNSEWFEQRRLYGSLAAARADADAAVRDDEGLERELLEHTLRLELEVRLPGRPVTTYDLISRVPDHPDVGPFAIDWSGVPVDEPLEPPLPPGRVLRMDGMPCFYAATAPAP</sequence>
<organism evidence="1 2">
    <name type="scientific">Actinomadura namibiensis</name>
    <dbReference type="NCBI Taxonomy" id="182080"/>
    <lineage>
        <taxon>Bacteria</taxon>
        <taxon>Bacillati</taxon>
        <taxon>Actinomycetota</taxon>
        <taxon>Actinomycetes</taxon>
        <taxon>Streptosporangiales</taxon>
        <taxon>Thermomonosporaceae</taxon>
        <taxon>Actinomadura</taxon>
    </lineage>
</organism>
<evidence type="ECO:0000313" key="1">
    <source>
        <dbReference type="EMBL" id="MBA8954173.1"/>
    </source>
</evidence>
<accession>A0A7W3LTT2</accession>
<comment type="caution">
    <text evidence="1">The sequence shown here is derived from an EMBL/GenBank/DDBJ whole genome shotgun (WGS) entry which is preliminary data.</text>
</comment>
<dbReference type="Gene3D" id="1.25.40.10">
    <property type="entry name" value="Tetratricopeptide repeat domain"/>
    <property type="match status" value="1"/>
</dbReference>
<dbReference type="InterPro" id="IPR011990">
    <property type="entry name" value="TPR-like_helical_dom_sf"/>
</dbReference>
<dbReference type="RefSeq" id="WP_182846280.1">
    <property type="nucleotide sequence ID" value="NZ_BAAALP010000001.1"/>
</dbReference>
<dbReference type="Proteomes" id="UP000572680">
    <property type="component" value="Unassembled WGS sequence"/>
</dbReference>
<dbReference type="AlphaFoldDB" id="A0A7W3LTT2"/>
<proteinExistence type="predicted"/>
<dbReference type="EMBL" id="JACJIA010000008">
    <property type="protein sequence ID" value="MBA8954173.1"/>
    <property type="molecule type" value="Genomic_DNA"/>
</dbReference>
<evidence type="ECO:0000313" key="2">
    <source>
        <dbReference type="Proteomes" id="UP000572680"/>
    </source>
</evidence>
<dbReference type="SUPFAM" id="SSF48452">
    <property type="entry name" value="TPR-like"/>
    <property type="match status" value="1"/>
</dbReference>
<protein>
    <submittedName>
        <fullName evidence="1">Tetratricopeptide (TPR) repeat protein</fullName>
    </submittedName>
</protein>